<dbReference type="Pfam" id="PF01425">
    <property type="entry name" value="Amidase"/>
    <property type="match status" value="1"/>
</dbReference>
<evidence type="ECO:0000313" key="4">
    <source>
        <dbReference type="Proteomes" id="UP000234950"/>
    </source>
</evidence>
<dbReference type="EMBL" id="PGVE01000028">
    <property type="protein sequence ID" value="PLS07095.1"/>
    <property type="molecule type" value="Genomic_DNA"/>
</dbReference>
<dbReference type="RefSeq" id="WP_101646836.1">
    <property type="nucleotide sequence ID" value="NZ_PGVE01000028.1"/>
</dbReference>
<dbReference type="AlphaFoldDB" id="A0A2N5HNI5"/>
<proteinExistence type="predicted"/>
<sequence length="522" mass="55527">MGKWSKKSISFVTSFVLAGSLLAVPVGSTAQAAATHASPVAKSVLSVKIEEATISELEQAMQTGKLTSEQLVQFYLDRIAEYDDSINSIITINKDALAEAKQLDQERKAGKVRGALHGIPVILKDNFDTYDMPTTAGSLSLEGSIPLDDAYQTKKLREEGAIILGKANLHEFAFGFETISSMGGQTYNPYDTTRYPGGSSGGTAATVASNFVTVGLGTDTGGSIRIPSSFNDLVGIRPTMGLASRDGIIPLALSQDVGGPIARTVEDAAAVLDAIAGYDPADPVTKASIGKVPQTYTHYLKKNGLKKARIGVVRALFGNDPQINKVMEQAIADMKSQGAEVYEVTIPNLNEILAYPSLSGFEFKFQLNDYLASLGPNAPVHTLTDIINSGLFHPSLKSGLIARNNKVSLENDPEYLRIITNRPKLAKESLLSTFNENVLDALVYPTSSALPAVVGSGQGAGNANRLSPFSGFPAISIPAGFSDNGLPIGMEMLGKAFDEPTLIKLAYSYQEATHHREAPVLK</sequence>
<keyword evidence="1" id="KW-0732">Signal</keyword>
<dbReference type="Gene3D" id="3.90.1300.10">
    <property type="entry name" value="Amidase signature (AS) domain"/>
    <property type="match status" value="1"/>
</dbReference>
<evidence type="ECO:0000313" key="3">
    <source>
        <dbReference type="EMBL" id="PLS07095.1"/>
    </source>
</evidence>
<dbReference type="PANTHER" id="PTHR42678:SF5">
    <property type="entry name" value="GLUTAMYL-TRNA(GLN) AMIDOTRANSFERASE SUBUNIT A"/>
    <property type="match status" value="1"/>
</dbReference>
<protein>
    <submittedName>
        <fullName evidence="3">Amidase</fullName>
    </submittedName>
</protein>
<comment type="caution">
    <text evidence="3">The sequence shown here is derived from an EMBL/GenBank/DDBJ whole genome shotgun (WGS) entry which is preliminary data.</text>
</comment>
<gene>
    <name evidence="3" type="ORF">CVD27_05280</name>
</gene>
<dbReference type="InterPro" id="IPR020556">
    <property type="entry name" value="Amidase_CS"/>
</dbReference>
<accession>A0A2N5HNI5</accession>
<evidence type="ECO:0000259" key="2">
    <source>
        <dbReference type="Pfam" id="PF01425"/>
    </source>
</evidence>
<dbReference type="SUPFAM" id="SSF75304">
    <property type="entry name" value="Amidase signature (AS) enzymes"/>
    <property type="match status" value="1"/>
</dbReference>
<dbReference type="PROSITE" id="PS00571">
    <property type="entry name" value="AMIDASES"/>
    <property type="match status" value="1"/>
</dbReference>
<dbReference type="InterPro" id="IPR023631">
    <property type="entry name" value="Amidase_dom"/>
</dbReference>
<keyword evidence="4" id="KW-1185">Reference proteome</keyword>
<evidence type="ECO:0000256" key="1">
    <source>
        <dbReference type="SAM" id="SignalP"/>
    </source>
</evidence>
<organism evidence="3 4">
    <name type="scientific">Neobacillus cucumis</name>
    <dbReference type="NCBI Taxonomy" id="1740721"/>
    <lineage>
        <taxon>Bacteria</taxon>
        <taxon>Bacillati</taxon>
        <taxon>Bacillota</taxon>
        <taxon>Bacilli</taxon>
        <taxon>Bacillales</taxon>
        <taxon>Bacillaceae</taxon>
        <taxon>Neobacillus</taxon>
    </lineage>
</organism>
<name>A0A2N5HNI5_9BACI</name>
<dbReference type="OrthoDB" id="9811471at2"/>
<dbReference type="Proteomes" id="UP000234950">
    <property type="component" value="Unassembled WGS sequence"/>
</dbReference>
<feature type="signal peptide" evidence="1">
    <location>
        <begin position="1"/>
        <end position="32"/>
    </location>
</feature>
<dbReference type="PANTHER" id="PTHR42678">
    <property type="entry name" value="AMIDASE"/>
    <property type="match status" value="1"/>
</dbReference>
<feature type="chain" id="PRO_5014827322" evidence="1">
    <location>
        <begin position="33"/>
        <end position="522"/>
    </location>
</feature>
<reference evidence="3 4" key="1">
    <citation type="submission" date="2017-11" db="EMBL/GenBank/DDBJ databases">
        <title>Comparitive Functional Genomics of Dry Heat Resistant strains isolated from the Viking Spacecraft.</title>
        <authorList>
            <person name="Seuylemezian A."/>
            <person name="Cooper K."/>
            <person name="Vaishampayan P."/>
        </authorList>
    </citation>
    <scope>NUCLEOTIDE SEQUENCE [LARGE SCALE GENOMIC DNA]</scope>
    <source>
        <strain evidence="3 4">V32-6</strain>
    </source>
</reference>
<dbReference type="InterPro" id="IPR036928">
    <property type="entry name" value="AS_sf"/>
</dbReference>
<feature type="domain" description="Amidase" evidence="2">
    <location>
        <begin position="71"/>
        <end position="502"/>
    </location>
</feature>